<evidence type="ECO:0000313" key="1">
    <source>
        <dbReference type="EMBL" id="GBN72667.1"/>
    </source>
</evidence>
<dbReference type="Proteomes" id="UP000499080">
    <property type="component" value="Unassembled WGS sequence"/>
</dbReference>
<proteinExistence type="predicted"/>
<evidence type="ECO:0000313" key="2">
    <source>
        <dbReference type="Proteomes" id="UP000499080"/>
    </source>
</evidence>
<comment type="caution">
    <text evidence="1">The sequence shown here is derived from an EMBL/GenBank/DDBJ whole genome shotgun (WGS) entry which is preliminary data.</text>
</comment>
<organism evidence="1 2">
    <name type="scientific">Araneus ventricosus</name>
    <name type="common">Orbweaver spider</name>
    <name type="synonym">Epeira ventricosa</name>
    <dbReference type="NCBI Taxonomy" id="182803"/>
    <lineage>
        <taxon>Eukaryota</taxon>
        <taxon>Metazoa</taxon>
        <taxon>Ecdysozoa</taxon>
        <taxon>Arthropoda</taxon>
        <taxon>Chelicerata</taxon>
        <taxon>Arachnida</taxon>
        <taxon>Araneae</taxon>
        <taxon>Araneomorphae</taxon>
        <taxon>Entelegynae</taxon>
        <taxon>Araneoidea</taxon>
        <taxon>Araneidae</taxon>
        <taxon>Araneus</taxon>
    </lineage>
</organism>
<sequence length="108" mass="11641">MSSHRIRACRTTAALSLQVILGIPPLYHQLQQEARVTAIRRLNISLPDTLTNLVPGEAGKGETGWAAHPAECPSEEQISLVDGGGITSGTRIYTDGSMKWCSVLYPIP</sequence>
<protein>
    <submittedName>
        <fullName evidence="1">Uncharacterized protein</fullName>
    </submittedName>
</protein>
<dbReference type="AlphaFoldDB" id="A0A4Y2RA70"/>
<dbReference type="OrthoDB" id="411823at2759"/>
<gene>
    <name evidence="1" type="ORF">AVEN_211054_1</name>
</gene>
<name>A0A4Y2RA70_ARAVE</name>
<keyword evidence="2" id="KW-1185">Reference proteome</keyword>
<reference evidence="1 2" key="1">
    <citation type="journal article" date="2019" name="Sci. Rep.">
        <title>Orb-weaving spider Araneus ventricosus genome elucidates the spidroin gene catalogue.</title>
        <authorList>
            <person name="Kono N."/>
            <person name="Nakamura H."/>
            <person name="Ohtoshi R."/>
            <person name="Moran D.A.P."/>
            <person name="Shinohara A."/>
            <person name="Yoshida Y."/>
            <person name="Fujiwara M."/>
            <person name="Mori M."/>
            <person name="Tomita M."/>
            <person name="Arakawa K."/>
        </authorList>
    </citation>
    <scope>NUCLEOTIDE SEQUENCE [LARGE SCALE GENOMIC DNA]</scope>
</reference>
<dbReference type="EMBL" id="BGPR01016352">
    <property type="protein sequence ID" value="GBN72667.1"/>
    <property type="molecule type" value="Genomic_DNA"/>
</dbReference>
<accession>A0A4Y2RA70</accession>